<dbReference type="Proteomes" id="UP001597483">
    <property type="component" value="Unassembled WGS sequence"/>
</dbReference>
<dbReference type="CDD" id="cd03317">
    <property type="entry name" value="NAAAR"/>
    <property type="match status" value="1"/>
</dbReference>
<evidence type="ECO:0000256" key="4">
    <source>
        <dbReference type="ARBA" id="ARBA00023239"/>
    </source>
</evidence>
<dbReference type="Pfam" id="PF13378">
    <property type="entry name" value="MR_MLE_C"/>
    <property type="match status" value="1"/>
</dbReference>
<dbReference type="SFLD" id="SFLDF00009">
    <property type="entry name" value="o-succinylbenzoate_synthase"/>
    <property type="match status" value="1"/>
</dbReference>
<organism evidence="8 9">
    <name type="scientific">Amycolatopsis silviterrae</name>
    <dbReference type="NCBI Taxonomy" id="1656914"/>
    <lineage>
        <taxon>Bacteria</taxon>
        <taxon>Bacillati</taxon>
        <taxon>Actinomycetota</taxon>
        <taxon>Actinomycetes</taxon>
        <taxon>Pseudonocardiales</taxon>
        <taxon>Pseudonocardiaceae</taxon>
        <taxon>Amycolatopsis</taxon>
    </lineage>
</organism>
<dbReference type="InterPro" id="IPR036849">
    <property type="entry name" value="Enolase-like_C_sf"/>
</dbReference>
<dbReference type="InterPro" id="IPR010197">
    <property type="entry name" value="OSBS/NAAAR"/>
</dbReference>
<keyword evidence="3" id="KW-0460">Magnesium</keyword>
<dbReference type="NCBIfam" id="TIGR01928">
    <property type="entry name" value="menC_lowGC_arch"/>
    <property type="match status" value="1"/>
</dbReference>
<evidence type="ECO:0000256" key="1">
    <source>
        <dbReference type="ARBA" id="ARBA00001968"/>
    </source>
</evidence>
<feature type="domain" description="Mandelate racemase/muconate lactonizing enzyme C-terminal" evidence="7">
    <location>
        <begin position="143"/>
        <end position="235"/>
    </location>
</feature>
<evidence type="ECO:0000256" key="5">
    <source>
        <dbReference type="ARBA" id="ARBA00029491"/>
    </source>
</evidence>
<evidence type="ECO:0000313" key="8">
    <source>
        <dbReference type="EMBL" id="MFD2470151.1"/>
    </source>
</evidence>
<dbReference type="PANTHER" id="PTHR48073:SF5">
    <property type="entry name" value="O-SUCCINYLBENZOATE SYNTHASE"/>
    <property type="match status" value="1"/>
</dbReference>
<name>A0ABW5HAQ5_9PSEU</name>
<evidence type="ECO:0000259" key="7">
    <source>
        <dbReference type="SMART" id="SM00922"/>
    </source>
</evidence>
<dbReference type="Gene3D" id="3.20.20.120">
    <property type="entry name" value="Enolase-like C-terminal domain"/>
    <property type="match status" value="1"/>
</dbReference>
<dbReference type="GO" id="GO:0043748">
    <property type="term" value="F:O-succinylbenzoate synthase activity"/>
    <property type="evidence" value="ECO:0007669"/>
    <property type="project" value="UniProtKB-EC"/>
</dbReference>
<sequence>MKIERIDLIEVSLPLVRPFRTSCSVDTERNTMVLHVVTDVSEGWAEFGGDPEPVYSPEFAAGAERILRDHLVPRVTALPRPTAARVAGALAPVKGNPLAKALLETAILDAECRAYAMPLSTYLGGVRDRIPAGVSVGITDTIPELIDTVAGYLADGYVRIKLKIEPGWDLEPVRAVRAEFGPDLVLQADANTAYSLADAEHLRRLDDFGLVQLEQPLAADDLGGHAELAKLLRTPICLDESICSARDAAFAIRLGACRIVNVKPSRVGGYLEARRIHDVCAAHGIPVWCGGMLETGIGRAQNLALAALPGFVLPNDISASNRYYATDLTEPFVLEDGCLSIPDGPGSGVAVDPAALRQHTVASQTLFAV</sequence>
<dbReference type="RefSeq" id="WP_378307131.1">
    <property type="nucleotide sequence ID" value="NZ_JBHUKS010000015.1"/>
</dbReference>
<protein>
    <recommendedName>
        <fullName evidence="5 6">o-succinylbenzoate synthase</fullName>
        <ecNumber evidence="5 6">4.2.1.113</ecNumber>
    </recommendedName>
</protein>
<dbReference type="SFLD" id="SFLDS00001">
    <property type="entry name" value="Enolase"/>
    <property type="match status" value="1"/>
</dbReference>
<dbReference type="EMBL" id="JBHUKS010000015">
    <property type="protein sequence ID" value="MFD2470151.1"/>
    <property type="molecule type" value="Genomic_DNA"/>
</dbReference>
<dbReference type="SMART" id="SM00922">
    <property type="entry name" value="MR_MLE"/>
    <property type="match status" value="1"/>
</dbReference>
<reference evidence="9" key="1">
    <citation type="journal article" date="2019" name="Int. J. Syst. Evol. Microbiol.">
        <title>The Global Catalogue of Microorganisms (GCM) 10K type strain sequencing project: providing services to taxonomists for standard genome sequencing and annotation.</title>
        <authorList>
            <consortium name="The Broad Institute Genomics Platform"/>
            <consortium name="The Broad Institute Genome Sequencing Center for Infectious Disease"/>
            <person name="Wu L."/>
            <person name="Ma J."/>
        </authorList>
    </citation>
    <scope>NUCLEOTIDE SEQUENCE [LARGE SCALE GENOMIC DNA]</scope>
    <source>
        <strain evidence="9">CGMCC 4.7641</strain>
    </source>
</reference>
<comment type="caution">
    <text evidence="8">The sequence shown here is derived from an EMBL/GenBank/DDBJ whole genome shotgun (WGS) entry which is preliminary data.</text>
</comment>
<dbReference type="InterPro" id="IPR029065">
    <property type="entry name" value="Enolase_C-like"/>
</dbReference>
<evidence type="ECO:0000313" key="9">
    <source>
        <dbReference type="Proteomes" id="UP001597483"/>
    </source>
</evidence>
<dbReference type="PANTHER" id="PTHR48073">
    <property type="entry name" value="O-SUCCINYLBENZOATE SYNTHASE-RELATED"/>
    <property type="match status" value="1"/>
</dbReference>
<keyword evidence="2" id="KW-0479">Metal-binding</keyword>
<evidence type="ECO:0000256" key="3">
    <source>
        <dbReference type="ARBA" id="ARBA00022842"/>
    </source>
</evidence>
<evidence type="ECO:0000256" key="6">
    <source>
        <dbReference type="NCBIfam" id="TIGR01928"/>
    </source>
</evidence>
<accession>A0ABW5HAQ5</accession>
<keyword evidence="4 8" id="KW-0456">Lyase</keyword>
<dbReference type="Gene3D" id="3.30.390.10">
    <property type="entry name" value="Enolase-like, N-terminal domain"/>
    <property type="match status" value="1"/>
</dbReference>
<keyword evidence="9" id="KW-1185">Reference proteome</keyword>
<dbReference type="SUPFAM" id="SSF54826">
    <property type="entry name" value="Enolase N-terminal domain-like"/>
    <property type="match status" value="1"/>
</dbReference>
<dbReference type="InterPro" id="IPR013342">
    <property type="entry name" value="Mandelate_racemase_C"/>
</dbReference>
<proteinExistence type="predicted"/>
<dbReference type="SUPFAM" id="SSF51604">
    <property type="entry name" value="Enolase C-terminal domain-like"/>
    <property type="match status" value="1"/>
</dbReference>
<evidence type="ECO:0000256" key="2">
    <source>
        <dbReference type="ARBA" id="ARBA00022723"/>
    </source>
</evidence>
<comment type="cofactor">
    <cofactor evidence="1">
        <name>a divalent metal cation</name>
        <dbReference type="ChEBI" id="CHEBI:60240"/>
    </cofactor>
</comment>
<dbReference type="SFLD" id="SFLDG00180">
    <property type="entry name" value="muconate_cycloisomerase"/>
    <property type="match status" value="1"/>
</dbReference>
<dbReference type="EC" id="4.2.1.113" evidence="5 6"/>
<gene>
    <name evidence="8" type="primary">menC</name>
    <name evidence="8" type="ORF">ACFSVL_22380</name>
</gene>
<dbReference type="InterPro" id="IPR029017">
    <property type="entry name" value="Enolase-like_N"/>
</dbReference>